<feature type="compositionally biased region" description="Basic residues" evidence="1">
    <location>
        <begin position="456"/>
        <end position="465"/>
    </location>
</feature>
<feature type="region of interest" description="Disordered" evidence="1">
    <location>
        <begin position="249"/>
        <end position="395"/>
    </location>
</feature>
<sequence length="623" mass="68279">MPTVEIIRDGRSSEKVSRDCLYDRVPLEGAVPDPTGVEIEFTGDDLVFRADLTPDGVFEVLSGDLRYPSNSRITASVLALYHDPEKGWLMPMGLAGRYGISENTGIKGNSLHLDRRQYAVGDLPPCAVIIQNDGPSEGATKFSLFIRQDYAGAIELSARSTASARITLPLRMSEESVGLTAAEDAETVSLPVNWDSFSNTPHIQPSRYGEDPYYDGPPPNILNTVFEPAEIPVQADQPVVTAENPAEAIVATQPGQEVQKNRGPGRPPGSKNRKPAEATDPLQPVSVISEKRKPGRPPKPRLPGETEKPIVKRKQGRPRGSKNKPKVVTPGQQEPVSVIHKKIRPVDGGLVGIVNAPGTGGRSEKPGRRRRRKKIAPKTTPAVNPVVVTSRSSSQTVPPEADIEWLLYEAPWKPEDYPSTWQPQDSPHSREIPLHRPDDAPTLQLASGSDQIPKVTRNRKRKSRLAHGTAESDTADKSGYWVRNLNSLLALPSPDENQTEADRIIRNTSCDVIILTTYAAVRPLAYMTGISFQSKKSRPWTISLFRDSHQEPGHYAGTVDLLEEQPDDGQKPRNCQGKFEIYPAGNGYCLRLKTNMEKDMLLLLQALPSALRSVAASEAFGNS</sequence>
<gene>
    <name evidence="2" type="ORF">A2Z33_02260</name>
</gene>
<dbReference type="STRING" id="1798374.A2Z33_02260"/>
<evidence type="ECO:0000256" key="1">
    <source>
        <dbReference type="SAM" id="MobiDB-lite"/>
    </source>
</evidence>
<organism evidence="2 3">
    <name type="scientific">Candidatus Gottesmanbacteria bacterium RBG_16_52_11</name>
    <dbReference type="NCBI Taxonomy" id="1798374"/>
    <lineage>
        <taxon>Bacteria</taxon>
        <taxon>Candidatus Gottesmaniibacteriota</taxon>
    </lineage>
</organism>
<feature type="compositionally biased region" description="Low complexity" evidence="1">
    <location>
        <begin position="385"/>
        <end position="395"/>
    </location>
</feature>
<evidence type="ECO:0000313" key="3">
    <source>
        <dbReference type="Proteomes" id="UP000178448"/>
    </source>
</evidence>
<name>A0A1F5YQW5_9BACT</name>
<evidence type="ECO:0000313" key="2">
    <source>
        <dbReference type="EMBL" id="OGG02588.1"/>
    </source>
</evidence>
<protein>
    <submittedName>
        <fullName evidence="2">Uncharacterized protein</fullName>
    </submittedName>
</protein>
<feature type="region of interest" description="Disordered" evidence="1">
    <location>
        <begin position="417"/>
        <end position="473"/>
    </location>
</feature>
<proteinExistence type="predicted"/>
<accession>A0A1F5YQW5</accession>
<dbReference type="Proteomes" id="UP000178448">
    <property type="component" value="Unassembled WGS sequence"/>
</dbReference>
<feature type="compositionally biased region" description="Basic residues" evidence="1">
    <location>
        <begin position="311"/>
        <end position="325"/>
    </location>
</feature>
<dbReference type="AlphaFoldDB" id="A0A1F5YQW5"/>
<feature type="compositionally biased region" description="Basic residues" evidence="1">
    <location>
        <begin position="367"/>
        <end position="376"/>
    </location>
</feature>
<comment type="caution">
    <text evidence="2">The sequence shown here is derived from an EMBL/GenBank/DDBJ whole genome shotgun (WGS) entry which is preliminary data.</text>
</comment>
<reference evidence="2 3" key="1">
    <citation type="journal article" date="2016" name="Nat. Commun.">
        <title>Thousands of microbial genomes shed light on interconnected biogeochemical processes in an aquifer system.</title>
        <authorList>
            <person name="Anantharaman K."/>
            <person name="Brown C.T."/>
            <person name="Hug L.A."/>
            <person name="Sharon I."/>
            <person name="Castelle C.J."/>
            <person name="Probst A.J."/>
            <person name="Thomas B.C."/>
            <person name="Singh A."/>
            <person name="Wilkins M.J."/>
            <person name="Karaoz U."/>
            <person name="Brodie E.L."/>
            <person name="Williams K.H."/>
            <person name="Hubbard S.S."/>
            <person name="Banfield J.F."/>
        </authorList>
    </citation>
    <scope>NUCLEOTIDE SEQUENCE [LARGE SCALE GENOMIC DNA]</scope>
</reference>
<dbReference type="EMBL" id="MFJD01000007">
    <property type="protein sequence ID" value="OGG02588.1"/>
    <property type="molecule type" value="Genomic_DNA"/>
</dbReference>
<feature type="compositionally biased region" description="Basic and acidic residues" evidence="1">
    <location>
        <begin position="427"/>
        <end position="439"/>
    </location>
</feature>